<sequence>DGTLNRSGYYSEIWGFPVSSSRDSDNDSDGSSGSSIDCIIISPSSFTGKQTNTCRSLIVADLTFTTMEVRSKFTTTEVVECFRKAFKLSGSDDESGVITEPVGEDELVTTVNTNPPHYFYMYTSLIQVPNLWFPFTSFEGLMLKTMNVAPSQLHHNGWAIIKAFEIVCLGLEVEPSVGVFF</sequence>
<feature type="non-terminal residue" evidence="1">
    <location>
        <position position="1"/>
    </location>
</feature>
<proteinExistence type="predicted"/>
<dbReference type="Proteomes" id="UP000265520">
    <property type="component" value="Unassembled WGS sequence"/>
</dbReference>
<organism evidence="1 2">
    <name type="scientific">Trifolium medium</name>
    <dbReference type="NCBI Taxonomy" id="97028"/>
    <lineage>
        <taxon>Eukaryota</taxon>
        <taxon>Viridiplantae</taxon>
        <taxon>Streptophyta</taxon>
        <taxon>Embryophyta</taxon>
        <taxon>Tracheophyta</taxon>
        <taxon>Spermatophyta</taxon>
        <taxon>Magnoliopsida</taxon>
        <taxon>eudicotyledons</taxon>
        <taxon>Gunneridae</taxon>
        <taxon>Pentapetalae</taxon>
        <taxon>rosids</taxon>
        <taxon>fabids</taxon>
        <taxon>Fabales</taxon>
        <taxon>Fabaceae</taxon>
        <taxon>Papilionoideae</taxon>
        <taxon>50 kb inversion clade</taxon>
        <taxon>NPAAA clade</taxon>
        <taxon>Hologalegina</taxon>
        <taxon>IRL clade</taxon>
        <taxon>Trifolieae</taxon>
        <taxon>Trifolium</taxon>
    </lineage>
</organism>
<feature type="non-terminal residue" evidence="1">
    <location>
        <position position="181"/>
    </location>
</feature>
<protein>
    <submittedName>
        <fullName evidence="1">Uncharacterized protein</fullName>
    </submittedName>
</protein>
<dbReference type="EMBL" id="LXQA010150678">
    <property type="protein sequence ID" value="MCI25993.1"/>
    <property type="molecule type" value="Genomic_DNA"/>
</dbReference>
<evidence type="ECO:0000313" key="1">
    <source>
        <dbReference type="EMBL" id="MCI25993.1"/>
    </source>
</evidence>
<keyword evidence="2" id="KW-1185">Reference proteome</keyword>
<reference evidence="1 2" key="1">
    <citation type="journal article" date="2018" name="Front. Plant Sci.">
        <title>Red Clover (Trifolium pratense) and Zigzag Clover (T. medium) - A Picture of Genomic Similarities and Differences.</title>
        <authorList>
            <person name="Dluhosova J."/>
            <person name="Istvanek J."/>
            <person name="Nedelnik J."/>
            <person name="Repkova J."/>
        </authorList>
    </citation>
    <scope>NUCLEOTIDE SEQUENCE [LARGE SCALE GENOMIC DNA]</scope>
    <source>
        <strain evidence="2">cv. 10/8</strain>
        <tissue evidence="1">Leaf</tissue>
    </source>
</reference>
<evidence type="ECO:0000313" key="2">
    <source>
        <dbReference type="Proteomes" id="UP000265520"/>
    </source>
</evidence>
<dbReference type="AlphaFoldDB" id="A0A392QNL4"/>
<name>A0A392QNL4_9FABA</name>
<accession>A0A392QNL4</accession>
<comment type="caution">
    <text evidence="1">The sequence shown here is derived from an EMBL/GenBank/DDBJ whole genome shotgun (WGS) entry which is preliminary data.</text>
</comment>